<evidence type="ECO:0000313" key="2">
    <source>
        <dbReference type="Proteomes" id="UP001430953"/>
    </source>
</evidence>
<accession>A0AAW2EJB3</accession>
<reference evidence="1 2" key="1">
    <citation type="submission" date="2023-03" db="EMBL/GenBank/DDBJ databases">
        <title>High recombination rates correlate with genetic variation in Cardiocondyla obscurior ants.</title>
        <authorList>
            <person name="Errbii M."/>
        </authorList>
    </citation>
    <scope>NUCLEOTIDE SEQUENCE [LARGE SCALE GENOMIC DNA]</scope>
    <source>
        <strain evidence="1">Alpha-2009</strain>
        <tissue evidence="1">Whole body</tissue>
    </source>
</reference>
<dbReference type="AlphaFoldDB" id="A0AAW2EJB3"/>
<gene>
    <name evidence="1" type="ORF">PUN28_018366</name>
</gene>
<name>A0AAW2EJB3_9HYME</name>
<dbReference type="EMBL" id="JADYXP020000022">
    <property type="protein sequence ID" value="KAL0103010.1"/>
    <property type="molecule type" value="Genomic_DNA"/>
</dbReference>
<comment type="caution">
    <text evidence="1">The sequence shown here is derived from an EMBL/GenBank/DDBJ whole genome shotgun (WGS) entry which is preliminary data.</text>
</comment>
<organism evidence="1 2">
    <name type="scientific">Cardiocondyla obscurior</name>
    <dbReference type="NCBI Taxonomy" id="286306"/>
    <lineage>
        <taxon>Eukaryota</taxon>
        <taxon>Metazoa</taxon>
        <taxon>Ecdysozoa</taxon>
        <taxon>Arthropoda</taxon>
        <taxon>Hexapoda</taxon>
        <taxon>Insecta</taxon>
        <taxon>Pterygota</taxon>
        <taxon>Neoptera</taxon>
        <taxon>Endopterygota</taxon>
        <taxon>Hymenoptera</taxon>
        <taxon>Apocrita</taxon>
        <taxon>Aculeata</taxon>
        <taxon>Formicoidea</taxon>
        <taxon>Formicidae</taxon>
        <taxon>Myrmicinae</taxon>
        <taxon>Cardiocondyla</taxon>
    </lineage>
</organism>
<evidence type="ECO:0000313" key="1">
    <source>
        <dbReference type="EMBL" id="KAL0103010.1"/>
    </source>
</evidence>
<sequence length="46" mass="5465">MYTRNNKSVISRRCDSIFFYKNSQINTAKYILTITIVKKDIGIFFI</sequence>
<protein>
    <submittedName>
        <fullName evidence="1">Uncharacterized protein</fullName>
    </submittedName>
</protein>
<dbReference type="Proteomes" id="UP001430953">
    <property type="component" value="Unassembled WGS sequence"/>
</dbReference>
<proteinExistence type="predicted"/>
<keyword evidence="2" id="KW-1185">Reference proteome</keyword>